<dbReference type="PROSITE" id="PS51257">
    <property type="entry name" value="PROKAR_LIPOPROTEIN"/>
    <property type="match status" value="1"/>
</dbReference>
<name>A0A1I4MRJ0_9RHOB</name>
<dbReference type="Pfam" id="PF04390">
    <property type="entry name" value="LptE"/>
    <property type="match status" value="1"/>
</dbReference>
<organism evidence="1 2">
    <name type="scientific">Shimia aestuarii</name>
    <dbReference type="NCBI Taxonomy" id="254406"/>
    <lineage>
        <taxon>Bacteria</taxon>
        <taxon>Pseudomonadati</taxon>
        <taxon>Pseudomonadota</taxon>
        <taxon>Alphaproteobacteria</taxon>
        <taxon>Rhodobacterales</taxon>
        <taxon>Roseobacteraceae</taxon>
    </lineage>
</organism>
<dbReference type="STRING" id="254406.SAMN04488042_103217"/>
<dbReference type="GO" id="GO:0019867">
    <property type="term" value="C:outer membrane"/>
    <property type="evidence" value="ECO:0007669"/>
    <property type="project" value="InterPro"/>
</dbReference>
<reference evidence="1 2" key="1">
    <citation type="submission" date="2016-10" db="EMBL/GenBank/DDBJ databases">
        <authorList>
            <person name="de Groot N.N."/>
        </authorList>
    </citation>
    <scope>NUCLEOTIDE SEQUENCE [LARGE SCALE GENOMIC DNA]</scope>
    <source>
        <strain evidence="1 2">DSM 15283</strain>
    </source>
</reference>
<dbReference type="EMBL" id="FOTQ01000003">
    <property type="protein sequence ID" value="SFM05941.1"/>
    <property type="molecule type" value="Genomic_DNA"/>
</dbReference>
<keyword evidence="2" id="KW-1185">Reference proteome</keyword>
<dbReference type="Gene3D" id="3.30.160.150">
    <property type="entry name" value="Lipoprotein like domain"/>
    <property type="match status" value="1"/>
</dbReference>
<dbReference type="RefSeq" id="WP_093093741.1">
    <property type="nucleotide sequence ID" value="NZ_FOTQ01000003.1"/>
</dbReference>
<dbReference type="GO" id="GO:0043165">
    <property type="term" value="P:Gram-negative-bacterium-type cell outer membrane assembly"/>
    <property type="evidence" value="ECO:0007669"/>
    <property type="project" value="InterPro"/>
</dbReference>
<gene>
    <name evidence="1" type="ORF">SAMN04488042_103217</name>
</gene>
<proteinExistence type="predicted"/>
<dbReference type="Proteomes" id="UP000199144">
    <property type="component" value="Unassembled WGS sequence"/>
</dbReference>
<dbReference type="AlphaFoldDB" id="A0A1I4MRJ0"/>
<protein>
    <submittedName>
        <fullName evidence="1">LPS-assembly lipoprotein</fullName>
    </submittedName>
</protein>
<dbReference type="InterPro" id="IPR007485">
    <property type="entry name" value="LPS_assembly_LptE"/>
</dbReference>
<evidence type="ECO:0000313" key="2">
    <source>
        <dbReference type="Proteomes" id="UP000199144"/>
    </source>
</evidence>
<accession>A0A1I4MRJ0</accession>
<sequence length="164" mass="17520">MSSCNRRIFLLSAAALVGGCGFTPVYGPGGGARGLHQNVLVDEPTDNASYLLVRELEDRLGRGTGGEAYGLTLSLKTRQESVGKTVAQVTSRYNVVGEVTYALRDIGTNEVMTTGKVDTFTSYSTTGSTVSELAAEKDAYQRLMVILADRIVTDLQVYATSNPL</sequence>
<dbReference type="OrthoDB" id="7629596at2"/>
<keyword evidence="1" id="KW-0449">Lipoprotein</keyword>
<evidence type="ECO:0000313" key="1">
    <source>
        <dbReference type="EMBL" id="SFM05941.1"/>
    </source>
</evidence>